<evidence type="ECO:0000256" key="3">
    <source>
        <dbReference type="ARBA" id="ARBA00023125"/>
    </source>
</evidence>
<name>A0A852UX38_9ACTN</name>
<reference evidence="8 9" key="1">
    <citation type="submission" date="2020-07" db="EMBL/GenBank/DDBJ databases">
        <title>Sequencing the genomes of 1000 actinobacteria strains.</title>
        <authorList>
            <person name="Klenk H.-P."/>
        </authorList>
    </citation>
    <scope>NUCLEOTIDE SEQUENCE [LARGE SCALE GENOMIC DNA]</scope>
    <source>
        <strain evidence="8 9">DSM 45763</strain>
    </source>
</reference>
<dbReference type="EMBL" id="JACCCO010000001">
    <property type="protein sequence ID" value="NYF39634.1"/>
    <property type="molecule type" value="Genomic_DNA"/>
</dbReference>
<evidence type="ECO:0000313" key="9">
    <source>
        <dbReference type="Proteomes" id="UP000576393"/>
    </source>
</evidence>
<dbReference type="CDD" id="cd15831">
    <property type="entry name" value="BTAD"/>
    <property type="match status" value="1"/>
</dbReference>
<evidence type="ECO:0000256" key="4">
    <source>
        <dbReference type="ARBA" id="ARBA00023163"/>
    </source>
</evidence>
<dbReference type="InterPro" id="IPR027417">
    <property type="entry name" value="P-loop_NTPase"/>
</dbReference>
<evidence type="ECO:0000256" key="6">
    <source>
        <dbReference type="SAM" id="MobiDB-lite"/>
    </source>
</evidence>
<dbReference type="SUPFAM" id="SSF52540">
    <property type="entry name" value="P-loop containing nucleoside triphosphate hydrolases"/>
    <property type="match status" value="1"/>
</dbReference>
<dbReference type="SMART" id="SM01043">
    <property type="entry name" value="BTAD"/>
    <property type="match status" value="1"/>
</dbReference>
<keyword evidence="9" id="KW-1185">Reference proteome</keyword>
<dbReference type="SUPFAM" id="SSF48452">
    <property type="entry name" value="TPR-like"/>
    <property type="match status" value="2"/>
</dbReference>
<protein>
    <submittedName>
        <fullName evidence="8">DNA-binding SARP family transcriptional activator</fullName>
    </submittedName>
</protein>
<dbReference type="PROSITE" id="PS51755">
    <property type="entry name" value="OMPR_PHOB"/>
    <property type="match status" value="1"/>
</dbReference>
<keyword evidence="4" id="KW-0804">Transcription</keyword>
<evidence type="ECO:0000256" key="5">
    <source>
        <dbReference type="PROSITE-ProRule" id="PRU01091"/>
    </source>
</evidence>
<dbReference type="InterPro" id="IPR016032">
    <property type="entry name" value="Sig_transdc_resp-reg_C-effctor"/>
</dbReference>
<dbReference type="InterPro" id="IPR011990">
    <property type="entry name" value="TPR-like_helical_dom_sf"/>
</dbReference>
<dbReference type="Pfam" id="PF03704">
    <property type="entry name" value="BTAD"/>
    <property type="match status" value="1"/>
</dbReference>
<gene>
    <name evidence="8" type="ORF">HDA43_001793</name>
</gene>
<dbReference type="SMART" id="SM00862">
    <property type="entry name" value="Trans_reg_C"/>
    <property type="match status" value="1"/>
</dbReference>
<dbReference type="Gene3D" id="1.25.40.10">
    <property type="entry name" value="Tetratricopeptide repeat domain"/>
    <property type="match status" value="1"/>
</dbReference>
<feature type="region of interest" description="Disordered" evidence="6">
    <location>
        <begin position="248"/>
        <end position="287"/>
    </location>
</feature>
<dbReference type="SUPFAM" id="SSF46894">
    <property type="entry name" value="C-terminal effector domain of the bipartite response regulators"/>
    <property type="match status" value="1"/>
</dbReference>
<feature type="domain" description="OmpR/PhoB-type" evidence="7">
    <location>
        <begin position="1"/>
        <end position="98"/>
    </location>
</feature>
<evidence type="ECO:0000256" key="2">
    <source>
        <dbReference type="ARBA" id="ARBA00023015"/>
    </source>
</evidence>
<dbReference type="RefSeq" id="WP_179819263.1">
    <property type="nucleotide sequence ID" value="NZ_JACCCO010000001.1"/>
</dbReference>
<proteinExistence type="inferred from homology"/>
<dbReference type="PANTHER" id="PTHR35807">
    <property type="entry name" value="TRANSCRIPTIONAL REGULATOR REDD-RELATED"/>
    <property type="match status" value="1"/>
</dbReference>
<comment type="caution">
    <text evidence="8">The sequence shown here is derived from an EMBL/GenBank/DDBJ whole genome shotgun (WGS) entry which is preliminary data.</text>
</comment>
<feature type="compositionally biased region" description="Low complexity" evidence="6">
    <location>
        <begin position="252"/>
        <end position="287"/>
    </location>
</feature>
<dbReference type="AlphaFoldDB" id="A0A852UX38"/>
<dbReference type="GO" id="GO:0006355">
    <property type="term" value="P:regulation of DNA-templated transcription"/>
    <property type="evidence" value="ECO:0007669"/>
    <property type="project" value="InterPro"/>
</dbReference>
<dbReference type="GO" id="GO:0003677">
    <property type="term" value="F:DNA binding"/>
    <property type="evidence" value="ECO:0007669"/>
    <property type="project" value="UniProtKB-UniRule"/>
</dbReference>
<dbReference type="InterPro" id="IPR051677">
    <property type="entry name" value="AfsR-DnrI-RedD_regulator"/>
</dbReference>
<accession>A0A852UX38</accession>
<dbReference type="Pfam" id="PF13191">
    <property type="entry name" value="AAA_16"/>
    <property type="match status" value="1"/>
</dbReference>
<dbReference type="PANTHER" id="PTHR35807:SF1">
    <property type="entry name" value="TRANSCRIPTIONAL REGULATOR REDD"/>
    <property type="match status" value="1"/>
</dbReference>
<keyword evidence="3 5" id="KW-0238">DNA-binding</keyword>
<sequence>MEFRVLGPVGVTADDGTPLAIGPHQQRAVLALCVLAAPRPVSPARLIDALWEGGPPPGAVNTLQAYISKLRRAFEPGRPRRVPPRVLVSRAGGYALDVPAARIDLGRAREQAAEGRRALGEGDHEDAARRFRSALGEWRGEPLADFGADGWAADEITRLTEFRLALEEDAAEAELALGRGAALSGGLTRLVAAHPFRERLRALGAHALYQAGRQADALAVLAEGRRLLVEEMGLDPDPRSREMERRILAQDPSLTPRAPATTPRTTATTPRAPAVTTPRTTATTSRVPATTLTEPQTRLVGRDAEIGALEETVTGDGHRVVLLAGEPGIGKTSLAERAAGTARARGHRVAWGRCWDGVGAPPFWPWTQAVRDLADGDGTGDGDDGTGRLPSAPAGTAHPQPAGSTLPAGTGQFQRYEAFARLIDGHGRVLVVLDDLQWADASSLRLLEFLASTRLCPGLTVVATYRDTDVRPGGPLAQALGALTRLPNVRRLALRGLGEAEVRAYLAGAGADPDRAAEMGRLTAGNPFFLGEVLRLGRAPQELADVVRGRLAGLPPDTEEVLTVAALVGREVEADVLVAVSEVPEERVLDILDAAVRARLLAEGDGPSCRFVHDIVRDTLRDGLPPLRRRRLHGRIAEVLERRSPTRLTEIAHHYRESVVNDRTAGKAVGHTRRAAAQAMAQFAPEDAAELLELALTVAGGRPAPDDALRCDLLLDLAEAQVAAGMSIEAHASLEAAAGIAERLDDGSRLARAVLGFSDPIHLAMYEEMTGIDRLAERVGRVLGSGLAGDSPWRARLLAAAATTGFATRPVERSAELAWEAVGLARRTGDDRALANALVALVIVLRHGRDHDARRAAAEEIVEIGRRTGDLAVEWLGRESAYVERVARDGIAGAAEPLAWLRETAGRLRLPSMVSLAAWQAAIHAYLDGRPDDALAAAEESAAAHPQGALGRDDARLRGGVFRFLALRGRGEPAAALAVAGEMLALRPGQWPWLLLRCLALADLGRTGEAREVFAGLARDGFAVLGPGLAHRFTADAAAELCLVLGEADAGRDLYGRLAPDAGRLVGWSVADLCLARLALLAGDRERAGAHLRAAGEFVAAAGLRGYEPALRSLRDRLAVPVPGAAPGAAPGAGPTPGPVPES</sequence>
<dbReference type="InterPro" id="IPR041664">
    <property type="entry name" value="AAA_16"/>
</dbReference>
<evidence type="ECO:0000259" key="7">
    <source>
        <dbReference type="PROSITE" id="PS51755"/>
    </source>
</evidence>
<organism evidence="8 9">
    <name type="scientific">Streptosporangium sandarakinum</name>
    <dbReference type="NCBI Taxonomy" id="1260955"/>
    <lineage>
        <taxon>Bacteria</taxon>
        <taxon>Bacillati</taxon>
        <taxon>Actinomycetota</taxon>
        <taxon>Actinomycetes</taxon>
        <taxon>Streptosporangiales</taxon>
        <taxon>Streptosporangiaceae</taxon>
        <taxon>Streptosporangium</taxon>
    </lineage>
</organism>
<feature type="DNA-binding region" description="OmpR/PhoB-type" evidence="5">
    <location>
        <begin position="1"/>
        <end position="98"/>
    </location>
</feature>
<dbReference type="Gene3D" id="1.10.10.10">
    <property type="entry name" value="Winged helix-like DNA-binding domain superfamily/Winged helix DNA-binding domain"/>
    <property type="match status" value="1"/>
</dbReference>
<dbReference type="InterPro" id="IPR001867">
    <property type="entry name" value="OmpR/PhoB-type_DNA-bd"/>
</dbReference>
<evidence type="ECO:0000256" key="1">
    <source>
        <dbReference type="ARBA" id="ARBA00005820"/>
    </source>
</evidence>
<dbReference type="Gene3D" id="3.40.50.300">
    <property type="entry name" value="P-loop containing nucleotide triphosphate hydrolases"/>
    <property type="match status" value="1"/>
</dbReference>
<comment type="similarity">
    <text evidence="1">Belongs to the AfsR/DnrI/RedD regulatory family.</text>
</comment>
<keyword evidence="2" id="KW-0805">Transcription regulation</keyword>
<dbReference type="GO" id="GO:0000160">
    <property type="term" value="P:phosphorelay signal transduction system"/>
    <property type="evidence" value="ECO:0007669"/>
    <property type="project" value="InterPro"/>
</dbReference>
<dbReference type="InterPro" id="IPR036388">
    <property type="entry name" value="WH-like_DNA-bd_sf"/>
</dbReference>
<dbReference type="Proteomes" id="UP000576393">
    <property type="component" value="Unassembled WGS sequence"/>
</dbReference>
<evidence type="ECO:0000313" key="8">
    <source>
        <dbReference type="EMBL" id="NYF39634.1"/>
    </source>
</evidence>
<dbReference type="Pfam" id="PF00486">
    <property type="entry name" value="Trans_reg_C"/>
    <property type="match status" value="1"/>
</dbReference>
<feature type="region of interest" description="Disordered" evidence="6">
    <location>
        <begin position="372"/>
        <end position="409"/>
    </location>
</feature>
<dbReference type="InterPro" id="IPR005158">
    <property type="entry name" value="BTAD"/>
</dbReference>